<accession>A0A392TV54</accession>
<feature type="non-terminal residue" evidence="2">
    <location>
        <position position="55"/>
    </location>
</feature>
<protein>
    <submittedName>
        <fullName evidence="2">Uncharacterized protein</fullName>
    </submittedName>
</protein>
<feature type="region of interest" description="Disordered" evidence="1">
    <location>
        <begin position="1"/>
        <end position="55"/>
    </location>
</feature>
<evidence type="ECO:0000313" key="3">
    <source>
        <dbReference type="Proteomes" id="UP000265520"/>
    </source>
</evidence>
<organism evidence="2 3">
    <name type="scientific">Trifolium medium</name>
    <dbReference type="NCBI Taxonomy" id="97028"/>
    <lineage>
        <taxon>Eukaryota</taxon>
        <taxon>Viridiplantae</taxon>
        <taxon>Streptophyta</taxon>
        <taxon>Embryophyta</taxon>
        <taxon>Tracheophyta</taxon>
        <taxon>Spermatophyta</taxon>
        <taxon>Magnoliopsida</taxon>
        <taxon>eudicotyledons</taxon>
        <taxon>Gunneridae</taxon>
        <taxon>Pentapetalae</taxon>
        <taxon>rosids</taxon>
        <taxon>fabids</taxon>
        <taxon>Fabales</taxon>
        <taxon>Fabaceae</taxon>
        <taxon>Papilionoideae</taxon>
        <taxon>50 kb inversion clade</taxon>
        <taxon>NPAAA clade</taxon>
        <taxon>Hologalegina</taxon>
        <taxon>IRL clade</taxon>
        <taxon>Trifolieae</taxon>
        <taxon>Trifolium</taxon>
    </lineage>
</organism>
<proteinExistence type="predicted"/>
<evidence type="ECO:0000256" key="1">
    <source>
        <dbReference type="SAM" id="MobiDB-lite"/>
    </source>
</evidence>
<name>A0A392TV54_9FABA</name>
<comment type="caution">
    <text evidence="2">The sequence shown here is derived from an EMBL/GenBank/DDBJ whole genome shotgun (WGS) entry which is preliminary data.</text>
</comment>
<keyword evidence="3" id="KW-1185">Reference proteome</keyword>
<sequence>MGDDVVKSYPPPATAPSKVDAGGGLKPQSSGGGLVENKRQWRWSGGGLVDNKRED</sequence>
<dbReference type="AlphaFoldDB" id="A0A392TV54"/>
<dbReference type="EMBL" id="LXQA010658921">
    <property type="protein sequence ID" value="MCI64574.1"/>
    <property type="molecule type" value="Genomic_DNA"/>
</dbReference>
<evidence type="ECO:0000313" key="2">
    <source>
        <dbReference type="EMBL" id="MCI64574.1"/>
    </source>
</evidence>
<feature type="compositionally biased region" description="Gly residues" evidence="1">
    <location>
        <begin position="21"/>
        <end position="34"/>
    </location>
</feature>
<dbReference type="Proteomes" id="UP000265520">
    <property type="component" value="Unassembled WGS sequence"/>
</dbReference>
<reference evidence="2 3" key="1">
    <citation type="journal article" date="2018" name="Front. Plant Sci.">
        <title>Red Clover (Trifolium pratense) and Zigzag Clover (T. medium) - A Picture of Genomic Similarities and Differences.</title>
        <authorList>
            <person name="Dluhosova J."/>
            <person name="Istvanek J."/>
            <person name="Nedelnik J."/>
            <person name="Repkova J."/>
        </authorList>
    </citation>
    <scope>NUCLEOTIDE SEQUENCE [LARGE SCALE GENOMIC DNA]</scope>
    <source>
        <strain evidence="3">cv. 10/8</strain>
        <tissue evidence="2">Leaf</tissue>
    </source>
</reference>